<dbReference type="Gene3D" id="3.30.1810.10">
    <property type="entry name" value="YdfO-like"/>
    <property type="match status" value="1"/>
</dbReference>
<dbReference type="AlphaFoldDB" id="A0A4V3JS83"/>
<dbReference type="Pfam" id="PF07166">
    <property type="entry name" value="DUF1398"/>
    <property type="match status" value="1"/>
</dbReference>
<comment type="caution">
    <text evidence="1">The sequence shown here is derived from an EMBL/GenBank/DDBJ whole genome shotgun (WGS) entry which is preliminary data.</text>
</comment>
<dbReference type="RefSeq" id="WP_135621654.1">
    <property type="nucleotide sequence ID" value="NZ_RQGD01000008.1"/>
</dbReference>
<reference evidence="1" key="1">
    <citation type="journal article" date="2019" name="PLoS Negl. Trop. Dis.">
        <title>Revisiting the worldwide diversity of Leptospira species in the environment.</title>
        <authorList>
            <person name="Vincent A.T."/>
            <person name="Schiettekatte O."/>
            <person name="Bourhy P."/>
            <person name="Veyrier F.J."/>
            <person name="Picardeau M."/>
        </authorList>
    </citation>
    <scope>NUCLEOTIDE SEQUENCE [LARGE SCALE GENOMIC DNA]</scope>
    <source>
        <strain evidence="1">201702476</strain>
    </source>
</reference>
<gene>
    <name evidence="1" type="ORF">EHQ58_01925</name>
</gene>
<dbReference type="InterPro" id="IPR036696">
    <property type="entry name" value="YdfO-like_sf"/>
</dbReference>
<keyword evidence="2" id="KW-1185">Reference proteome</keyword>
<dbReference type="OrthoDB" id="4625048at2"/>
<sequence length="141" mass="15692">MNHITAKLIEAQKYALSIRPKVGGFPVLAEVLRNAGVLKNRWSLPSCQAIYEMKEGSIVQQGTPLLTGIHAIPNFNQEAVVVALRTDQEGKSTFPEFLKAAWEAGVIGYDVDFTKRNVIYYGANGESYFEEYPAATLDNYF</sequence>
<evidence type="ECO:0000313" key="1">
    <source>
        <dbReference type="EMBL" id="TGL62930.1"/>
    </source>
</evidence>
<evidence type="ECO:0000313" key="2">
    <source>
        <dbReference type="Proteomes" id="UP000297693"/>
    </source>
</evidence>
<dbReference type="InterPro" id="IPR009833">
    <property type="entry name" value="DUF1398"/>
</dbReference>
<protein>
    <submittedName>
        <fullName evidence="1">DUF1398 domain-containing protein</fullName>
    </submittedName>
</protein>
<name>A0A4V3JS83_9LEPT</name>
<organism evidence="1 2">
    <name type="scientific">Leptospira ognonensis</name>
    <dbReference type="NCBI Taxonomy" id="2484945"/>
    <lineage>
        <taxon>Bacteria</taxon>
        <taxon>Pseudomonadati</taxon>
        <taxon>Spirochaetota</taxon>
        <taxon>Spirochaetia</taxon>
        <taxon>Leptospirales</taxon>
        <taxon>Leptospiraceae</taxon>
        <taxon>Leptospira</taxon>
    </lineage>
</organism>
<proteinExistence type="predicted"/>
<dbReference type="SUPFAM" id="SSF160419">
    <property type="entry name" value="YdfO-like"/>
    <property type="match status" value="1"/>
</dbReference>
<accession>A0A4V3JS83</accession>
<dbReference type="Proteomes" id="UP000297693">
    <property type="component" value="Unassembled WGS sequence"/>
</dbReference>
<dbReference type="EMBL" id="RQGD01000008">
    <property type="protein sequence ID" value="TGL62930.1"/>
    <property type="molecule type" value="Genomic_DNA"/>
</dbReference>